<reference evidence="2" key="1">
    <citation type="submission" date="2022-04" db="EMBL/GenBank/DDBJ databases">
        <title>A functionally conserved STORR gene fusion in Papaver species that diverged 16.8 million years ago.</title>
        <authorList>
            <person name="Catania T."/>
        </authorList>
    </citation>
    <scope>NUCLEOTIDE SEQUENCE</scope>
    <source>
        <strain evidence="2">S-188037</strain>
    </source>
</reference>
<dbReference type="AlphaFoldDB" id="A0AAD4SW85"/>
<evidence type="ECO:0000256" key="1">
    <source>
        <dbReference type="SAM" id="MobiDB-lite"/>
    </source>
</evidence>
<evidence type="ECO:0000313" key="2">
    <source>
        <dbReference type="EMBL" id="KAI3924304.1"/>
    </source>
</evidence>
<feature type="region of interest" description="Disordered" evidence="1">
    <location>
        <begin position="98"/>
        <end position="145"/>
    </location>
</feature>
<organism evidence="2 3">
    <name type="scientific">Papaver atlanticum</name>
    <dbReference type="NCBI Taxonomy" id="357466"/>
    <lineage>
        <taxon>Eukaryota</taxon>
        <taxon>Viridiplantae</taxon>
        <taxon>Streptophyta</taxon>
        <taxon>Embryophyta</taxon>
        <taxon>Tracheophyta</taxon>
        <taxon>Spermatophyta</taxon>
        <taxon>Magnoliopsida</taxon>
        <taxon>Ranunculales</taxon>
        <taxon>Papaveraceae</taxon>
        <taxon>Papaveroideae</taxon>
        <taxon>Papaver</taxon>
    </lineage>
</organism>
<name>A0AAD4SW85_9MAGN</name>
<gene>
    <name evidence="2" type="ORF">MKW98_032505</name>
</gene>
<sequence>MGTHIRNLVTSNLLLNSANGSSMKGVILRRSMLGTIESQKLQDMVLCRQVSLRRNGYGLYEAQWLVAELVLLAMYEMVLMNARMSVGVVFTLAANRKSSKSSSSSGVGGGGGNRGDSGGSDAGNDGSITGGNDTVNDSDNVAVSEDGGGVTAWKVVVMEEQAMVEMTSFEEASTLMMVNVALMEGLFRMNLVSS</sequence>
<evidence type="ECO:0000313" key="3">
    <source>
        <dbReference type="Proteomes" id="UP001202328"/>
    </source>
</evidence>
<dbReference type="EMBL" id="JAJJMB010008334">
    <property type="protein sequence ID" value="KAI3924304.1"/>
    <property type="molecule type" value="Genomic_DNA"/>
</dbReference>
<feature type="compositionally biased region" description="Gly residues" evidence="1">
    <location>
        <begin position="106"/>
        <end position="121"/>
    </location>
</feature>
<accession>A0AAD4SW85</accession>
<feature type="compositionally biased region" description="Polar residues" evidence="1">
    <location>
        <begin position="130"/>
        <end position="141"/>
    </location>
</feature>
<keyword evidence="3" id="KW-1185">Reference proteome</keyword>
<proteinExistence type="predicted"/>
<protein>
    <submittedName>
        <fullName evidence="2">Uncharacterized protein</fullName>
    </submittedName>
</protein>
<dbReference type="Proteomes" id="UP001202328">
    <property type="component" value="Unassembled WGS sequence"/>
</dbReference>
<comment type="caution">
    <text evidence="2">The sequence shown here is derived from an EMBL/GenBank/DDBJ whole genome shotgun (WGS) entry which is preliminary data.</text>
</comment>